<reference evidence="6 7" key="1">
    <citation type="submission" date="2023-05" db="EMBL/GenBank/DDBJ databases">
        <title>A 100% complete, gapless, phased diploid assembly of the Scenedesmus obliquus UTEX 3031 genome.</title>
        <authorList>
            <person name="Biondi T.C."/>
            <person name="Hanschen E.R."/>
            <person name="Kwon T."/>
            <person name="Eng W."/>
            <person name="Kruse C.P.S."/>
            <person name="Koehler S.I."/>
            <person name="Kunde Y."/>
            <person name="Gleasner C.D."/>
            <person name="You Mak K.T."/>
            <person name="Polle J."/>
            <person name="Hovde B.T."/>
            <person name="Starkenburg S.R."/>
        </authorList>
    </citation>
    <scope>NUCLEOTIDE SEQUENCE [LARGE SCALE GENOMIC DNA]</scope>
    <source>
        <strain evidence="6 7">DOE0152z</strain>
    </source>
</reference>
<comment type="similarity">
    <text evidence="1">Belongs to the argonaute family. Ago subfamily.</text>
</comment>
<dbReference type="InterPro" id="IPR032474">
    <property type="entry name" value="Argonaute_N"/>
</dbReference>
<gene>
    <name evidence="6" type="ORF">OEZ85_004152</name>
</gene>
<dbReference type="Pfam" id="PF08699">
    <property type="entry name" value="ArgoL1"/>
    <property type="match status" value="1"/>
</dbReference>
<sequence>MGDRGGYRGGGGYRGRGEGRGGGGRGGYEGGGGRGGYEGGRGGYGGGGGEYGGHGGGGRGGDFGGGRGGGRGDFGGGRGGGRGDYGGGRGGGRGNFGGGRGGGGPSSGGDMAISSAQALKELSAAFAGISVKSRETVKCQPGSIVPTRALRARAGGLAKAGKPTRVAANHFRMKLSATQAFHYDVAIDKLLSEEETAKAAARKAKAAAGPDRGLPRPMVRRVLLQLSLQEGWGGVGWASDWGKNVYAPSAFLGDAGNDEPRVFTVRTAFTAPNGSAVDKTWKVTIKYAATVDLGALAAYINGTEADEEVPRSAIQVLEVVMRSGVSARENTLVIGSSVFFHVPRDGSLHMQLPGGAEAWAGYRQAVKPCQFGLSFNIDLAATAFLTSGPLVEVLAQVLGMRDPRMLSEPLNPRFMRLVKDTVKGMRVAYRCPSGTVRNKLVRELGMRPAAQTTFRLDDGRDVSVAQYYATTYKVNLRFPALPPLNVSSQGGRKVWVPMELCEVVAGQRRRMLNEQQTTGMLQFAGLSPGVRGQYLQDVMNRKDLGGFNEDPAVKAFGIQVETQMATVAARILNPPLLAYQRPEAITPGTRGSWNLRDVVFPSGAVIESWAFTSLVDPQYLVNDGPTGTNTFLADLVGMCNKTGLKCDMPALGPWDPRSSIEQRLAAAKDAAQRKFGKECQMVLVLLERKQTSGESPYALVKQAGDSALGIRTQCFAADKAGIGRNARPPKGRLQYCANLAMKINTKMGGVNVKLLDDPQQPKVVPVVGTVPFMVFGADVTHPTSFHPDDPSIAAVTASYDRTLGRFMSRVLRQGHRQEVIGALQEVVQDMLQEFHRRNNGRKPQALIYYRDGVADSQFPAVLEHEYTAFRKACYALEEGYCPPITFVVVQKRHNTRLFPTEGADRSGNCLPGTVVDSEICHPTQFDFFLNSHAGLQGHNKPAHYHVLVDENGFSADALQLFTYWQCYLYCRCTRSVSYVPAAYYAHLAAFRGRLMKREADEGSMVSSGSGSGERGPEVLQIPDRYANMCMFYA</sequence>
<dbReference type="EMBL" id="CP126217">
    <property type="protein sequence ID" value="WIA19543.1"/>
    <property type="molecule type" value="Genomic_DNA"/>
</dbReference>
<dbReference type="Gene3D" id="3.40.50.2300">
    <property type="match status" value="1"/>
</dbReference>
<dbReference type="SUPFAM" id="SSF101690">
    <property type="entry name" value="PAZ domain"/>
    <property type="match status" value="1"/>
</dbReference>
<keyword evidence="7" id="KW-1185">Reference proteome</keyword>
<evidence type="ECO:0008006" key="8">
    <source>
        <dbReference type="Google" id="ProtNLM"/>
    </source>
</evidence>
<dbReference type="SMART" id="SM01163">
    <property type="entry name" value="DUF1785"/>
    <property type="match status" value="1"/>
</dbReference>
<evidence type="ECO:0000256" key="2">
    <source>
        <dbReference type="ARBA" id="ARBA00023158"/>
    </source>
</evidence>
<dbReference type="Pfam" id="PF16486">
    <property type="entry name" value="ArgoN"/>
    <property type="match status" value="1"/>
</dbReference>
<organism evidence="6 7">
    <name type="scientific">Tetradesmus obliquus</name>
    <name type="common">Green alga</name>
    <name type="synonym">Acutodesmus obliquus</name>
    <dbReference type="NCBI Taxonomy" id="3088"/>
    <lineage>
        <taxon>Eukaryota</taxon>
        <taxon>Viridiplantae</taxon>
        <taxon>Chlorophyta</taxon>
        <taxon>core chlorophytes</taxon>
        <taxon>Chlorophyceae</taxon>
        <taxon>CS clade</taxon>
        <taxon>Sphaeropleales</taxon>
        <taxon>Scenedesmaceae</taxon>
        <taxon>Tetradesmus</taxon>
    </lineage>
</organism>
<dbReference type="Pfam" id="PF02171">
    <property type="entry name" value="Piwi"/>
    <property type="match status" value="1"/>
</dbReference>
<evidence type="ECO:0000256" key="1">
    <source>
        <dbReference type="ARBA" id="ARBA00008201"/>
    </source>
</evidence>
<dbReference type="PROSITE" id="PS50821">
    <property type="entry name" value="PAZ"/>
    <property type="match status" value="1"/>
</dbReference>
<feature type="compositionally biased region" description="Gly residues" evidence="3">
    <location>
        <begin position="7"/>
        <end position="107"/>
    </location>
</feature>
<dbReference type="SMART" id="SM00950">
    <property type="entry name" value="Piwi"/>
    <property type="match status" value="1"/>
</dbReference>
<dbReference type="CDD" id="cd02846">
    <property type="entry name" value="PAZ_argonaute_like"/>
    <property type="match status" value="1"/>
</dbReference>
<accession>A0ABY8UDI0</accession>
<dbReference type="InterPro" id="IPR003165">
    <property type="entry name" value="Piwi"/>
</dbReference>
<proteinExistence type="inferred from homology"/>
<dbReference type="InterPro" id="IPR036085">
    <property type="entry name" value="PAZ_dom_sf"/>
</dbReference>
<dbReference type="Proteomes" id="UP001244341">
    <property type="component" value="Chromosome 10b"/>
</dbReference>
<keyword evidence="2" id="KW-0943">RNA-mediated gene silencing</keyword>
<dbReference type="InterPro" id="IPR045246">
    <property type="entry name" value="Piwi_ago-like"/>
</dbReference>
<evidence type="ECO:0000313" key="7">
    <source>
        <dbReference type="Proteomes" id="UP001244341"/>
    </source>
</evidence>
<name>A0ABY8UDI0_TETOB</name>
<feature type="region of interest" description="Disordered" evidence="3">
    <location>
        <begin position="1"/>
        <end position="112"/>
    </location>
</feature>
<evidence type="ECO:0000259" key="5">
    <source>
        <dbReference type="PROSITE" id="PS50822"/>
    </source>
</evidence>
<dbReference type="InterPro" id="IPR014811">
    <property type="entry name" value="ArgoL1"/>
</dbReference>
<dbReference type="InterPro" id="IPR012337">
    <property type="entry name" value="RNaseH-like_sf"/>
</dbReference>
<dbReference type="Pfam" id="PF16488">
    <property type="entry name" value="ArgoL2"/>
    <property type="match status" value="1"/>
</dbReference>
<feature type="domain" description="Piwi" evidence="5">
    <location>
        <begin position="681"/>
        <end position="997"/>
    </location>
</feature>
<dbReference type="PANTHER" id="PTHR22891">
    <property type="entry name" value="EUKARYOTIC TRANSLATION INITIATION FACTOR 2C"/>
    <property type="match status" value="1"/>
</dbReference>
<protein>
    <recommendedName>
        <fullName evidence="8">Piwi domain-containing protein</fullName>
    </recommendedName>
</protein>
<dbReference type="Pfam" id="PF02170">
    <property type="entry name" value="PAZ"/>
    <property type="match status" value="1"/>
</dbReference>
<dbReference type="CDD" id="cd04657">
    <property type="entry name" value="Piwi_ago-like"/>
    <property type="match status" value="1"/>
</dbReference>
<dbReference type="InterPro" id="IPR003100">
    <property type="entry name" value="PAZ_dom"/>
</dbReference>
<dbReference type="Gene3D" id="2.170.260.10">
    <property type="entry name" value="paz domain"/>
    <property type="match status" value="1"/>
</dbReference>
<feature type="domain" description="PAZ" evidence="4">
    <location>
        <begin position="389"/>
        <end position="505"/>
    </location>
</feature>
<evidence type="ECO:0000259" key="4">
    <source>
        <dbReference type="PROSITE" id="PS50821"/>
    </source>
</evidence>
<evidence type="ECO:0000313" key="6">
    <source>
        <dbReference type="EMBL" id="WIA19543.1"/>
    </source>
</evidence>
<dbReference type="PROSITE" id="PS50822">
    <property type="entry name" value="PIWI"/>
    <property type="match status" value="1"/>
</dbReference>
<dbReference type="SUPFAM" id="SSF53098">
    <property type="entry name" value="Ribonuclease H-like"/>
    <property type="match status" value="1"/>
</dbReference>
<dbReference type="InterPro" id="IPR032472">
    <property type="entry name" value="ArgoL2"/>
</dbReference>
<dbReference type="Gene3D" id="3.30.420.10">
    <property type="entry name" value="Ribonuclease H-like superfamily/Ribonuclease H"/>
    <property type="match status" value="1"/>
</dbReference>
<dbReference type="InterPro" id="IPR036397">
    <property type="entry name" value="RNaseH_sf"/>
</dbReference>
<evidence type="ECO:0000256" key="3">
    <source>
        <dbReference type="SAM" id="MobiDB-lite"/>
    </source>
</evidence>